<evidence type="ECO:0000256" key="6">
    <source>
        <dbReference type="RuleBase" id="RU003983"/>
    </source>
</evidence>
<feature type="domain" description="Peptidase M48" evidence="8">
    <location>
        <begin position="152"/>
        <end position="209"/>
    </location>
</feature>
<evidence type="ECO:0000256" key="1">
    <source>
        <dbReference type="ARBA" id="ARBA00022670"/>
    </source>
</evidence>
<comment type="cofactor">
    <cofactor evidence="6">
        <name>Zn(2+)</name>
        <dbReference type="ChEBI" id="CHEBI:29105"/>
    </cofactor>
    <text evidence="6">Binds 1 zinc ion per subunit.</text>
</comment>
<reference evidence="9 10" key="1">
    <citation type="submission" date="2018-07" db="EMBL/GenBank/DDBJ databases">
        <title>Brachybacteriurn paraconglorneratum KCTC 9916.</title>
        <authorList>
            <person name="Li Y."/>
        </authorList>
    </citation>
    <scope>NUCLEOTIDE SEQUENCE [LARGE SCALE GENOMIC DNA]</scope>
    <source>
        <strain evidence="9 10">KCTC 9916</strain>
    </source>
</reference>
<evidence type="ECO:0000313" key="9">
    <source>
        <dbReference type="EMBL" id="RRR20502.1"/>
    </source>
</evidence>
<dbReference type="GO" id="GO:0004222">
    <property type="term" value="F:metalloendopeptidase activity"/>
    <property type="evidence" value="ECO:0007669"/>
    <property type="project" value="InterPro"/>
</dbReference>
<keyword evidence="7" id="KW-0812">Transmembrane</keyword>
<keyword evidence="1 6" id="KW-0645">Protease</keyword>
<keyword evidence="3 6" id="KW-0378">Hydrolase</keyword>
<dbReference type="AlphaFoldDB" id="A0A426SQA3"/>
<dbReference type="InterPro" id="IPR001915">
    <property type="entry name" value="Peptidase_M48"/>
</dbReference>
<keyword evidence="2" id="KW-0479">Metal-binding</keyword>
<feature type="transmembrane region" description="Helical" evidence="7">
    <location>
        <begin position="307"/>
        <end position="330"/>
    </location>
</feature>
<organism evidence="9 10">
    <name type="scientific">Brachybacterium paraconglomeratum</name>
    <dbReference type="NCBI Taxonomy" id="173362"/>
    <lineage>
        <taxon>Bacteria</taxon>
        <taxon>Bacillati</taxon>
        <taxon>Actinomycetota</taxon>
        <taxon>Actinomycetes</taxon>
        <taxon>Micrococcales</taxon>
        <taxon>Dermabacteraceae</taxon>
        <taxon>Brachybacterium</taxon>
    </lineage>
</organism>
<comment type="similarity">
    <text evidence="6">Belongs to the peptidase M48 family.</text>
</comment>
<dbReference type="Pfam" id="PF01435">
    <property type="entry name" value="Peptidase_M48"/>
    <property type="match status" value="1"/>
</dbReference>
<evidence type="ECO:0000256" key="5">
    <source>
        <dbReference type="ARBA" id="ARBA00023049"/>
    </source>
</evidence>
<dbReference type="GO" id="GO:0046872">
    <property type="term" value="F:metal ion binding"/>
    <property type="evidence" value="ECO:0007669"/>
    <property type="project" value="UniProtKB-KW"/>
</dbReference>
<keyword evidence="10" id="KW-1185">Reference proteome</keyword>
<feature type="transmembrane region" description="Helical" evidence="7">
    <location>
        <begin position="100"/>
        <end position="123"/>
    </location>
</feature>
<evidence type="ECO:0000313" key="10">
    <source>
        <dbReference type="Proteomes" id="UP000274327"/>
    </source>
</evidence>
<keyword evidence="5 6" id="KW-0482">Metalloprotease</keyword>
<accession>A0A426SQA3</accession>
<evidence type="ECO:0000256" key="3">
    <source>
        <dbReference type="ARBA" id="ARBA00022801"/>
    </source>
</evidence>
<feature type="transmembrane region" description="Helical" evidence="7">
    <location>
        <begin position="41"/>
        <end position="62"/>
    </location>
</feature>
<evidence type="ECO:0000256" key="7">
    <source>
        <dbReference type="SAM" id="Phobius"/>
    </source>
</evidence>
<name>A0A426SQA3_9MICO</name>
<keyword evidence="7" id="KW-0472">Membrane</keyword>
<dbReference type="CDD" id="cd07326">
    <property type="entry name" value="M56_BlaR1_MecR1_like"/>
    <property type="match status" value="1"/>
</dbReference>
<proteinExistence type="inferred from homology"/>
<comment type="caution">
    <text evidence="9">The sequence shown here is derived from an EMBL/GenBank/DDBJ whole genome shotgun (WGS) entry which is preliminary data.</text>
</comment>
<dbReference type="PANTHER" id="PTHR34978">
    <property type="entry name" value="POSSIBLE SENSOR-TRANSDUCER PROTEIN BLAR"/>
    <property type="match status" value="1"/>
</dbReference>
<gene>
    <name evidence="9" type="ORF">DS079_03705</name>
</gene>
<evidence type="ECO:0000259" key="8">
    <source>
        <dbReference type="Pfam" id="PF01435"/>
    </source>
</evidence>
<evidence type="ECO:0000256" key="4">
    <source>
        <dbReference type="ARBA" id="ARBA00022833"/>
    </source>
</evidence>
<dbReference type="Proteomes" id="UP000274327">
    <property type="component" value="Unassembled WGS sequence"/>
</dbReference>
<dbReference type="RefSeq" id="WP_126984908.1">
    <property type="nucleotide sequence ID" value="NZ_ML133851.1"/>
</dbReference>
<evidence type="ECO:0000256" key="2">
    <source>
        <dbReference type="ARBA" id="ARBA00022723"/>
    </source>
</evidence>
<dbReference type="Gene3D" id="3.30.2010.10">
    <property type="entry name" value="Metalloproteases ('zincins'), catalytic domain"/>
    <property type="match status" value="1"/>
</dbReference>
<sequence length="337" mass="34045">MTVGLFVLFALALVVLALGGRRLVRWSTPVLVRAPRLASALLLGTLAVWSVAAVVLSVALAGLARGPQLLAGAAADVCQRCLSAASPFSTGGPIHLPVPMAVLVMLPLAGTALMGALAVRGLLRRAASSRSVLAQVRTTGSRTVVAGHPVLLVPDRAPLAFALPRRHGGIVISRGLLDSLPSRELRAVLAHEQAHLAQHHHTVLAVLAALTGPLRIIPLFDAVATTVPHLLEIAADDVSRHRSGTPALASALLRLAEVGAAAPSAPLATAPGALLHATGPAGSGPDRIGHLVSPAAARSALVPATTLAALLAVLALSALTLVAPYAALLLDGCAVPL</sequence>
<dbReference type="GO" id="GO:0006508">
    <property type="term" value="P:proteolysis"/>
    <property type="evidence" value="ECO:0007669"/>
    <property type="project" value="UniProtKB-KW"/>
</dbReference>
<dbReference type="GeneID" id="78120135"/>
<keyword evidence="4 6" id="KW-0862">Zinc</keyword>
<dbReference type="InterPro" id="IPR052173">
    <property type="entry name" value="Beta-lactam_resp_regulator"/>
</dbReference>
<protein>
    <submittedName>
        <fullName evidence="9">M56 family peptidase</fullName>
    </submittedName>
</protein>
<keyword evidence="7" id="KW-1133">Transmembrane helix</keyword>
<dbReference type="PANTHER" id="PTHR34978:SF3">
    <property type="entry name" value="SLR0241 PROTEIN"/>
    <property type="match status" value="1"/>
</dbReference>
<dbReference type="EMBL" id="QOCI01000001">
    <property type="protein sequence ID" value="RRR20502.1"/>
    <property type="molecule type" value="Genomic_DNA"/>
</dbReference>